<evidence type="ECO:0000313" key="4">
    <source>
        <dbReference type="Proteomes" id="UP001431131"/>
    </source>
</evidence>
<evidence type="ECO:0000313" key="3">
    <source>
        <dbReference type="EMBL" id="MCH1627106.1"/>
    </source>
</evidence>
<proteinExistence type="predicted"/>
<dbReference type="EMBL" id="JAKTTI010000033">
    <property type="protein sequence ID" value="MCH1627106.1"/>
    <property type="molecule type" value="Genomic_DNA"/>
</dbReference>
<evidence type="ECO:0000256" key="1">
    <source>
        <dbReference type="ARBA" id="ARBA00022801"/>
    </source>
</evidence>
<accession>A0AAW5E2K0</accession>
<organism evidence="3 4">
    <name type="scientific">Fredinandcohnia quinoae</name>
    <dbReference type="NCBI Taxonomy" id="2918902"/>
    <lineage>
        <taxon>Bacteria</taxon>
        <taxon>Bacillati</taxon>
        <taxon>Bacillota</taxon>
        <taxon>Bacilli</taxon>
        <taxon>Bacillales</taxon>
        <taxon>Bacillaceae</taxon>
        <taxon>Fredinandcohnia</taxon>
    </lineage>
</organism>
<comment type="caution">
    <text evidence="3">The sequence shown here is derived from an EMBL/GenBank/DDBJ whole genome shotgun (WGS) entry which is preliminary data.</text>
</comment>
<dbReference type="CDD" id="cd00840">
    <property type="entry name" value="MPP_Mre11_N"/>
    <property type="match status" value="1"/>
</dbReference>
<keyword evidence="1" id="KW-0378">Hydrolase</keyword>
<dbReference type="InterPro" id="IPR014576">
    <property type="entry name" value="Pesterase_YhaO"/>
</dbReference>
<dbReference type="RefSeq" id="WP_240257027.1">
    <property type="nucleotide sequence ID" value="NZ_JAKTTI010000033.1"/>
</dbReference>
<keyword evidence="3" id="KW-0540">Nuclease</keyword>
<dbReference type="Pfam" id="PF00149">
    <property type="entry name" value="Metallophos"/>
    <property type="match status" value="1"/>
</dbReference>
<dbReference type="Gene3D" id="3.60.21.10">
    <property type="match status" value="1"/>
</dbReference>
<feature type="domain" description="Calcineurin-like phosphoesterase" evidence="2">
    <location>
        <begin position="5"/>
        <end position="202"/>
    </location>
</feature>
<dbReference type="SUPFAM" id="SSF56300">
    <property type="entry name" value="Metallo-dependent phosphatases"/>
    <property type="match status" value="1"/>
</dbReference>
<protein>
    <submittedName>
        <fullName evidence="3">DNA repair exonuclease</fullName>
    </submittedName>
</protein>
<keyword evidence="4" id="KW-1185">Reference proteome</keyword>
<gene>
    <name evidence="3" type="ORF">MJG50_17370</name>
</gene>
<dbReference type="InterPro" id="IPR041796">
    <property type="entry name" value="Mre11_N"/>
</dbReference>
<dbReference type="InterPro" id="IPR050535">
    <property type="entry name" value="DNA_Repair-Maintenance_Comp"/>
</dbReference>
<sequence>MLSLTFLHIADLHLDSPFVGLQKLPSRLYKRLQESTFISFSKLINVAIENKVDFVVISGDLFDGEDRSLRAQSRFRKEMERLQKHHISVYLIHGNHDHLGGSWPHFEWPSNVHVFSSSNVEVKTFVKNGEVLANLYGFSYLTKAVVENKTSSYLKQEGPPFHIGLLHGSMEGENEHSRYAPFSIRDLQHKGFDYWALGHIHKRQILSENPLIVYPGNIQGRHRKEMGEKGGYLVKLSNSGVSYTFIPTAEIIWEYSQIDISQITTYDQLLDHCFKRIEELRRDQQGILLTIEFTGGSILHNQLLDKGLMDDLLAVLNEEIEDENFIYICLIKIKSQLLIDRSKLKQESHFVGDLLESIDRYQGFDEALSPLHLHSGARKFLAGFSKEELAEILTDAENYILQEIYKTKRG</sequence>
<dbReference type="AlphaFoldDB" id="A0AAW5E2K0"/>
<dbReference type="InterPro" id="IPR004843">
    <property type="entry name" value="Calcineurin-like_PHP"/>
</dbReference>
<dbReference type="PIRSF" id="PIRSF033091">
    <property type="entry name" value="Pesterase_YhaO"/>
    <property type="match status" value="1"/>
</dbReference>
<dbReference type="GO" id="GO:0004527">
    <property type="term" value="F:exonuclease activity"/>
    <property type="evidence" value="ECO:0007669"/>
    <property type="project" value="UniProtKB-KW"/>
</dbReference>
<dbReference type="InterPro" id="IPR029052">
    <property type="entry name" value="Metallo-depent_PP-like"/>
</dbReference>
<dbReference type="PANTHER" id="PTHR30337:SF7">
    <property type="entry name" value="PHOSPHOESTERASE"/>
    <property type="match status" value="1"/>
</dbReference>
<evidence type="ECO:0000259" key="2">
    <source>
        <dbReference type="Pfam" id="PF00149"/>
    </source>
</evidence>
<keyword evidence="3" id="KW-0269">Exonuclease</keyword>
<dbReference type="Proteomes" id="UP001431131">
    <property type="component" value="Unassembled WGS sequence"/>
</dbReference>
<dbReference type="PANTHER" id="PTHR30337">
    <property type="entry name" value="COMPONENT OF ATP-DEPENDENT DSDNA EXONUCLEASE"/>
    <property type="match status" value="1"/>
</dbReference>
<name>A0AAW5E2K0_9BACI</name>
<reference evidence="3" key="1">
    <citation type="submission" date="2022-02" db="EMBL/GenBank/DDBJ databases">
        <title>Fredinandcohnia quinoae sp. nov. isolated from Chenopodium quinoa seeds.</title>
        <authorList>
            <person name="Saati-Santamaria Z."/>
            <person name="Flores-Felix J.D."/>
            <person name="Igual J.M."/>
            <person name="Velazquez E."/>
            <person name="Garcia-Fraile P."/>
            <person name="Martinez-Molina E."/>
        </authorList>
    </citation>
    <scope>NUCLEOTIDE SEQUENCE</scope>
    <source>
        <strain evidence="3">SECRCQ15</strain>
    </source>
</reference>